<comment type="function">
    <text evidence="3">Transfers 2'-(5-triphosphoribosyl)-3'-dephosphocoenzyme-A to the apo-[acyl-carrier-protein] of the malonate decarboxylase to yield holo-[acyl-carrier-protein].</text>
</comment>
<dbReference type="NCBIfam" id="NF002332">
    <property type="entry name" value="PRK01293.1"/>
    <property type="match status" value="1"/>
</dbReference>
<keyword evidence="1 3" id="KW-0808">Transferase</keyword>
<dbReference type="EMBL" id="JBHRXZ010000022">
    <property type="protein sequence ID" value="MFC3607992.1"/>
    <property type="molecule type" value="Genomic_DNA"/>
</dbReference>
<dbReference type="Proteomes" id="UP001595630">
    <property type="component" value="Unassembled WGS sequence"/>
</dbReference>
<reference evidence="7" key="1">
    <citation type="journal article" date="2019" name="Int. J. Syst. Evol. Microbiol.">
        <title>The Global Catalogue of Microorganisms (GCM) 10K type strain sequencing project: providing services to taxonomists for standard genome sequencing and annotation.</title>
        <authorList>
            <consortium name="The Broad Institute Genomics Platform"/>
            <consortium name="The Broad Institute Genome Sequencing Center for Infectious Disease"/>
            <person name="Wu L."/>
            <person name="Ma J."/>
        </authorList>
    </citation>
    <scope>NUCLEOTIDE SEQUENCE [LARGE SCALE GENOMIC DNA]</scope>
    <source>
        <strain evidence="7">KCTC 42447</strain>
    </source>
</reference>
<dbReference type="InterPro" id="IPR048903">
    <property type="entry name" value="MdcG_N"/>
</dbReference>
<accession>A0ABV7T4W8</accession>
<feature type="active site" evidence="3">
    <location>
        <position position="132"/>
    </location>
</feature>
<feature type="domain" description="Phosphoribosyl-dephospho-CoA transferase MdcG N-terminal" evidence="5">
    <location>
        <begin position="6"/>
        <end position="77"/>
    </location>
</feature>
<dbReference type="InterPro" id="IPR017557">
    <property type="entry name" value="Holo-ACP_synthase"/>
</dbReference>
<dbReference type="RefSeq" id="WP_386364142.1">
    <property type="nucleotide sequence ID" value="NZ_JBHRXZ010000022.1"/>
</dbReference>
<feature type="active site" evidence="3">
    <location>
        <position position="134"/>
    </location>
</feature>
<dbReference type="EC" id="2.7.7.66" evidence="3"/>
<dbReference type="NCBIfam" id="TIGR03135">
    <property type="entry name" value="malonate_mdcG"/>
    <property type="match status" value="1"/>
</dbReference>
<dbReference type="HAMAP" id="MF_00650">
    <property type="entry name" value="Malonate_MdcG"/>
    <property type="match status" value="1"/>
</dbReference>
<sequence length="205" mass="22107">MNRTPRPHDLLWGMTPGHLPGDAPVWAVEVLAAGLPVVVRRAPARNGLVPVGIRGKARVQRLATWMPASAISRVLSPEALACTPLEPGDDWVWLALAQIRPLLDRLGLDWGVTGSAAWQLATGLAVLHPDSDLDLLLRTPDCLGRARAAQLLARLEFLPCRVDLQLETPAGAIALREWASGASLVMLKACDGPRLVADPWWKEAA</sequence>
<evidence type="ECO:0000256" key="3">
    <source>
        <dbReference type="HAMAP-Rule" id="MF_00650"/>
    </source>
</evidence>
<keyword evidence="7" id="KW-1185">Reference proteome</keyword>
<name>A0ABV7T4W8_9GAMM</name>
<organism evidence="6 7">
    <name type="scientific">Stutzerimonas tarimensis</name>
    <dbReference type="NCBI Taxonomy" id="1507735"/>
    <lineage>
        <taxon>Bacteria</taxon>
        <taxon>Pseudomonadati</taxon>
        <taxon>Pseudomonadota</taxon>
        <taxon>Gammaproteobacteria</taxon>
        <taxon>Pseudomonadales</taxon>
        <taxon>Pseudomonadaceae</taxon>
        <taxon>Stutzerimonas</taxon>
    </lineage>
</organism>
<keyword evidence="2 3" id="KW-0548">Nucleotidyltransferase</keyword>
<comment type="similarity">
    <text evidence="3">Belongs to the MdcG family.</text>
</comment>
<evidence type="ECO:0000259" key="4">
    <source>
        <dbReference type="Pfam" id="PF10620"/>
    </source>
</evidence>
<proteinExistence type="inferred from homology"/>
<dbReference type="Pfam" id="PF20866">
    <property type="entry name" value="MdcG_N"/>
    <property type="match status" value="1"/>
</dbReference>
<dbReference type="InterPro" id="IPR049180">
    <property type="entry name" value="MdcG_C"/>
</dbReference>
<dbReference type="Pfam" id="PF10620">
    <property type="entry name" value="MdcG"/>
    <property type="match status" value="1"/>
</dbReference>
<evidence type="ECO:0000313" key="7">
    <source>
        <dbReference type="Proteomes" id="UP001595630"/>
    </source>
</evidence>
<evidence type="ECO:0000313" key="6">
    <source>
        <dbReference type="EMBL" id="MFC3607992.1"/>
    </source>
</evidence>
<evidence type="ECO:0000259" key="5">
    <source>
        <dbReference type="Pfam" id="PF20866"/>
    </source>
</evidence>
<evidence type="ECO:0000256" key="1">
    <source>
        <dbReference type="ARBA" id="ARBA00022679"/>
    </source>
</evidence>
<feature type="domain" description="Phosphoribosyl-dephospho-CoA transferase MdcG C-terminal" evidence="4">
    <location>
        <begin position="92"/>
        <end position="199"/>
    </location>
</feature>
<evidence type="ECO:0000256" key="2">
    <source>
        <dbReference type="ARBA" id="ARBA00022695"/>
    </source>
</evidence>
<comment type="caution">
    <text evidence="6">The sequence shown here is derived from an EMBL/GenBank/DDBJ whole genome shotgun (WGS) entry which is preliminary data.</text>
</comment>
<gene>
    <name evidence="3" type="primary">mdcG</name>
    <name evidence="6" type="ORF">ACFOMF_09410</name>
</gene>
<comment type="catalytic activity">
    <reaction evidence="3">
        <text>apo-[malonate decarboxylase ACP] + 2'-(5''-triphospho-alpha-D-ribosyl)-3'-dephospho-CoA = holo-[malonate decarboxylase ACP] + diphosphate</text>
        <dbReference type="Rhea" id="RHEA:42644"/>
        <dbReference type="Rhea" id="RHEA-COMP:10160"/>
        <dbReference type="Rhea" id="RHEA-COMP:10161"/>
        <dbReference type="ChEBI" id="CHEBI:29999"/>
        <dbReference type="ChEBI" id="CHEBI:33019"/>
        <dbReference type="ChEBI" id="CHEBI:61378"/>
        <dbReference type="ChEBI" id="CHEBI:82683"/>
        <dbReference type="EC" id="2.7.7.66"/>
    </reaction>
</comment>
<protein>
    <recommendedName>
        <fullName evidence="3">Phosphoribosyl-dephospho-CoA transferase</fullName>
        <ecNumber evidence="3">2.7.7.66</ecNumber>
    </recommendedName>
    <alternativeName>
        <fullName evidence="3">Malonate decarboxylase holo-[acyl-carrier-protein] synthase</fullName>
        <shortName evidence="3">Holo-ACP synthase</shortName>
    </alternativeName>
</protein>